<dbReference type="EMBL" id="AP007255">
    <property type="protein sequence ID" value="BAE50558.1"/>
    <property type="molecule type" value="Genomic_DNA"/>
</dbReference>
<evidence type="ECO:0000313" key="2">
    <source>
        <dbReference type="EMBL" id="BAE50558.1"/>
    </source>
</evidence>
<keyword evidence="3" id="KW-1185">Reference proteome</keyword>
<feature type="transmembrane region" description="Helical" evidence="1">
    <location>
        <begin position="12"/>
        <end position="31"/>
    </location>
</feature>
<protein>
    <submittedName>
        <fullName evidence="2">Uncharacterized protein</fullName>
    </submittedName>
</protein>
<reference evidence="2 3" key="1">
    <citation type="journal article" date="2005" name="DNA Res.">
        <title>Complete genome sequence of the facultative anaerobic magnetotactic bacterium Magnetospirillum sp. strain AMB-1.</title>
        <authorList>
            <person name="Matsunaga T."/>
            <person name="Okamura Y."/>
            <person name="Fukuda Y."/>
            <person name="Wahyudi A.T."/>
            <person name="Murase Y."/>
            <person name="Takeyama H."/>
        </authorList>
    </citation>
    <scope>NUCLEOTIDE SEQUENCE [LARGE SCALE GENOMIC DNA]</scope>
    <source>
        <strain evidence="3">ATCC 700264 / AMB-1</strain>
    </source>
</reference>
<gene>
    <name evidence="2" type="ordered locus">amb1754</name>
</gene>
<sequence length="107" mass="11886">MRTWWESLGPMARAGLVFAVLITLMTMFGMVERTQRPVFPPVFVSVEQRVFFALRKGDCLDAVRVGTLQLPERADPGEFCHYRAGLDAQCRQDGGNKATCVNAGPSH</sequence>
<dbReference type="RefSeq" id="WP_011384159.1">
    <property type="nucleotide sequence ID" value="NC_007626.1"/>
</dbReference>
<name>Q2W6G7_PARM1</name>
<organism evidence="2 3">
    <name type="scientific">Paramagnetospirillum magneticum (strain ATCC 700264 / AMB-1)</name>
    <name type="common">Magnetospirillum magneticum</name>
    <dbReference type="NCBI Taxonomy" id="342108"/>
    <lineage>
        <taxon>Bacteria</taxon>
        <taxon>Pseudomonadati</taxon>
        <taxon>Pseudomonadota</taxon>
        <taxon>Alphaproteobacteria</taxon>
        <taxon>Rhodospirillales</taxon>
        <taxon>Magnetospirillaceae</taxon>
        <taxon>Paramagnetospirillum</taxon>
    </lineage>
</organism>
<dbReference type="KEGG" id="mag:amb1754"/>
<keyword evidence="1" id="KW-0812">Transmembrane</keyword>
<accession>Q2W6G7</accession>
<evidence type="ECO:0000256" key="1">
    <source>
        <dbReference type="SAM" id="Phobius"/>
    </source>
</evidence>
<proteinExistence type="predicted"/>
<evidence type="ECO:0000313" key="3">
    <source>
        <dbReference type="Proteomes" id="UP000007058"/>
    </source>
</evidence>
<dbReference type="Proteomes" id="UP000007058">
    <property type="component" value="Chromosome"/>
</dbReference>
<dbReference type="STRING" id="342108.amb1754"/>
<dbReference type="HOGENOM" id="CLU_2206841_0_0_5"/>
<keyword evidence="1" id="KW-1133">Transmembrane helix</keyword>
<keyword evidence="1" id="KW-0472">Membrane</keyword>
<dbReference type="AlphaFoldDB" id="Q2W6G7"/>